<dbReference type="PANTHER" id="PTHR32166">
    <property type="entry name" value="OSJNBA0013A04.12 PROTEIN"/>
    <property type="match status" value="1"/>
</dbReference>
<organism evidence="3 4">
    <name type="scientific">Senna tora</name>
    <dbReference type="NCBI Taxonomy" id="362788"/>
    <lineage>
        <taxon>Eukaryota</taxon>
        <taxon>Viridiplantae</taxon>
        <taxon>Streptophyta</taxon>
        <taxon>Embryophyta</taxon>
        <taxon>Tracheophyta</taxon>
        <taxon>Spermatophyta</taxon>
        <taxon>Magnoliopsida</taxon>
        <taxon>eudicotyledons</taxon>
        <taxon>Gunneridae</taxon>
        <taxon>Pentapetalae</taxon>
        <taxon>rosids</taxon>
        <taxon>fabids</taxon>
        <taxon>Fabales</taxon>
        <taxon>Fabaceae</taxon>
        <taxon>Caesalpinioideae</taxon>
        <taxon>Cassia clade</taxon>
        <taxon>Senna</taxon>
    </lineage>
</organism>
<dbReference type="Pfam" id="PF05699">
    <property type="entry name" value="Dimer_Tnp_hAT"/>
    <property type="match status" value="1"/>
</dbReference>
<keyword evidence="4" id="KW-1185">Reference proteome</keyword>
<feature type="domain" description="DUF659" evidence="1">
    <location>
        <begin position="152"/>
        <end position="305"/>
    </location>
</feature>
<evidence type="ECO:0000313" key="4">
    <source>
        <dbReference type="Proteomes" id="UP000634136"/>
    </source>
</evidence>
<dbReference type="PANTHER" id="PTHR32166:SF85">
    <property type="entry name" value="DIMERIZATION, PUTATIVE-RELATED"/>
    <property type="match status" value="1"/>
</dbReference>
<evidence type="ECO:0000259" key="1">
    <source>
        <dbReference type="Pfam" id="PF04937"/>
    </source>
</evidence>
<reference evidence="3" key="1">
    <citation type="submission" date="2020-09" db="EMBL/GenBank/DDBJ databases">
        <title>Genome-Enabled Discovery of Anthraquinone Biosynthesis in Senna tora.</title>
        <authorList>
            <person name="Kang S.-H."/>
            <person name="Pandey R.P."/>
            <person name="Lee C.-M."/>
            <person name="Sim J.-S."/>
            <person name="Jeong J.-T."/>
            <person name="Choi B.-S."/>
            <person name="Jung M."/>
            <person name="Ginzburg D."/>
            <person name="Zhao K."/>
            <person name="Won S.Y."/>
            <person name="Oh T.-J."/>
            <person name="Yu Y."/>
            <person name="Kim N.-H."/>
            <person name="Lee O.R."/>
            <person name="Lee T.-H."/>
            <person name="Bashyal P."/>
            <person name="Kim T.-S."/>
            <person name="Lee W.-H."/>
            <person name="Kawkins C."/>
            <person name="Kim C.-K."/>
            <person name="Kim J.S."/>
            <person name="Ahn B.O."/>
            <person name="Rhee S.Y."/>
            <person name="Sohng J.K."/>
        </authorList>
    </citation>
    <scope>NUCLEOTIDE SEQUENCE</scope>
    <source>
        <tissue evidence="3">Leaf</tissue>
    </source>
</reference>
<proteinExistence type="predicted"/>
<dbReference type="GO" id="GO:0046983">
    <property type="term" value="F:protein dimerization activity"/>
    <property type="evidence" value="ECO:0007669"/>
    <property type="project" value="InterPro"/>
</dbReference>
<dbReference type="InterPro" id="IPR007021">
    <property type="entry name" value="DUF659"/>
</dbReference>
<accession>A0A834TJK0</accession>
<sequence>MPSESDKWGWKHVSVFGGFDKGSGTKRWKCNHCNLRYNGSYSRVRAHLLGFPGVGVKSCPAIDRSLREAFQILEEERIARKKKRVSGTVNVKHGKRIRTSRPNLTCVTKEDVDDILARFFFADGLNTNIINSTYFHEMIKAVAAFGPSYEPPSMHELSVQFLRKEKERIEKSVALVRESWPHTGCTLLCVGRLDNMLGCFQVNIFVSSPRGLSFLKAMTVENVDAAGNSALSGILRNIVAEVGPTNVVQIVSHLGNANTYPECHLLSEFPHIFWSHCSSYSVHILMEEIAQLDWARPVILCAKEIEKCIISFQSFSSCVFTQNLKECSDSLFSKIAPSSFTIQKILELKHEFQEVFAREEWKQWKLSIPEDVGSVEGTILGDDFWNRAHMVLQICEPFIRLFASLNIDKCVMGDVHEWRVQAIDAVKSMGIGSGVLNQLEELIENRWDMLFSPLHSAAYILNPRYFGRGQTRDKIVMRGWKTTLERYECESAGRLVLREQLSSYWHLEGSLGEEDAVDCRDKMDPVSWWENFGFEIPQLQTLAIKVLSQVSSVVMCEEIWPDKGNPCQETASGLEAERRDDFLYVQNNLRLQANELMVMVHMISASVLKIEKLDQLCCVAVTNSFMCIFAATGEGDRAFVPTSI</sequence>
<protein>
    <submittedName>
        <fullName evidence="3">HAT, C-terminal dimerization domain containing protein</fullName>
    </submittedName>
</protein>
<evidence type="ECO:0000259" key="2">
    <source>
        <dbReference type="Pfam" id="PF05699"/>
    </source>
</evidence>
<dbReference type="Proteomes" id="UP000634136">
    <property type="component" value="Unassembled WGS sequence"/>
</dbReference>
<dbReference type="InterPro" id="IPR008906">
    <property type="entry name" value="HATC_C_dom"/>
</dbReference>
<dbReference type="EMBL" id="JAAIUW010000007">
    <property type="protein sequence ID" value="KAF7823283.1"/>
    <property type="molecule type" value="Genomic_DNA"/>
</dbReference>
<name>A0A834TJK0_9FABA</name>
<dbReference type="OrthoDB" id="2017576at2759"/>
<evidence type="ECO:0000313" key="3">
    <source>
        <dbReference type="EMBL" id="KAF7823283.1"/>
    </source>
</evidence>
<feature type="domain" description="HAT C-terminal dimerisation" evidence="2">
    <location>
        <begin position="515"/>
        <end position="589"/>
    </location>
</feature>
<dbReference type="AlphaFoldDB" id="A0A834TJK0"/>
<dbReference type="InterPro" id="IPR012337">
    <property type="entry name" value="RNaseH-like_sf"/>
</dbReference>
<dbReference type="SUPFAM" id="SSF53098">
    <property type="entry name" value="Ribonuclease H-like"/>
    <property type="match status" value="1"/>
</dbReference>
<dbReference type="Pfam" id="PF04937">
    <property type="entry name" value="DUF659"/>
    <property type="match status" value="1"/>
</dbReference>
<gene>
    <name evidence="3" type="ORF">G2W53_021427</name>
</gene>
<comment type="caution">
    <text evidence="3">The sequence shown here is derived from an EMBL/GenBank/DDBJ whole genome shotgun (WGS) entry which is preliminary data.</text>
</comment>